<keyword evidence="1" id="KW-1133">Transmembrane helix</keyword>
<name>A0A224XYB3_9HEMI</name>
<keyword evidence="1" id="KW-0472">Membrane</keyword>
<dbReference type="AlphaFoldDB" id="A0A224XYB3"/>
<sequence>MKWAFAFFDKFSLCSLVTLGTGTNKVVPSCCGLRFIPDSDNAFKVAGRACGNATIFIAITFGFFLTI</sequence>
<evidence type="ECO:0000313" key="2">
    <source>
        <dbReference type="EMBL" id="JAW16354.1"/>
    </source>
</evidence>
<proteinExistence type="predicted"/>
<dbReference type="EMBL" id="GFTR01000072">
    <property type="protein sequence ID" value="JAW16354.1"/>
    <property type="molecule type" value="Transcribed_RNA"/>
</dbReference>
<keyword evidence="1" id="KW-0812">Transmembrane</keyword>
<reference evidence="2" key="1">
    <citation type="journal article" date="2018" name="PLoS Negl. Trop. Dis.">
        <title>An insight into the salivary gland and fat body transcriptome of Panstrongylus lignarius (Hemiptera: Heteroptera), the main vector of Chagas disease in Peru.</title>
        <authorList>
            <person name="Nevoa J.C."/>
            <person name="Mendes M.T."/>
            <person name="da Silva M.V."/>
            <person name="Soares S.C."/>
            <person name="Oliveira C.J.F."/>
            <person name="Ribeiro J.M.C."/>
        </authorList>
    </citation>
    <scope>NUCLEOTIDE SEQUENCE</scope>
</reference>
<evidence type="ECO:0000256" key="1">
    <source>
        <dbReference type="SAM" id="Phobius"/>
    </source>
</evidence>
<protein>
    <submittedName>
        <fullName evidence="2">Uncharacterized protein</fullName>
    </submittedName>
</protein>
<accession>A0A224XYB3</accession>
<organism evidence="2">
    <name type="scientific">Panstrongylus lignarius</name>
    <dbReference type="NCBI Taxonomy" id="156445"/>
    <lineage>
        <taxon>Eukaryota</taxon>
        <taxon>Metazoa</taxon>
        <taxon>Ecdysozoa</taxon>
        <taxon>Arthropoda</taxon>
        <taxon>Hexapoda</taxon>
        <taxon>Insecta</taxon>
        <taxon>Pterygota</taxon>
        <taxon>Neoptera</taxon>
        <taxon>Paraneoptera</taxon>
        <taxon>Hemiptera</taxon>
        <taxon>Heteroptera</taxon>
        <taxon>Panheteroptera</taxon>
        <taxon>Cimicomorpha</taxon>
        <taxon>Reduviidae</taxon>
        <taxon>Triatominae</taxon>
        <taxon>Panstrongylus</taxon>
    </lineage>
</organism>
<feature type="transmembrane region" description="Helical" evidence="1">
    <location>
        <begin position="45"/>
        <end position="65"/>
    </location>
</feature>